<comment type="caution">
    <text evidence="1">The sequence shown here is derived from an EMBL/GenBank/DDBJ whole genome shotgun (WGS) entry which is preliminary data.</text>
</comment>
<dbReference type="Pfam" id="PF06841">
    <property type="entry name" value="Phage_T4_gp19"/>
    <property type="match status" value="1"/>
</dbReference>
<keyword evidence="2" id="KW-1185">Reference proteome</keyword>
<dbReference type="NCBIfam" id="TIGR02241">
    <property type="entry name" value="conserved hypothetical phage tail region protein"/>
    <property type="match status" value="1"/>
</dbReference>
<dbReference type="PANTHER" id="PTHR38009">
    <property type="entry name" value="CONSERVED HYPOTHETICAL PHAGE TAIL PROTEIN"/>
    <property type="match status" value="1"/>
</dbReference>
<gene>
    <name evidence="1" type="ORF">J40TS1_18830</name>
</gene>
<dbReference type="EMBL" id="BOSE01000003">
    <property type="protein sequence ID" value="GIP16241.1"/>
    <property type="molecule type" value="Genomic_DNA"/>
</dbReference>
<dbReference type="InterPro" id="IPR010667">
    <property type="entry name" value="Phage_T4_Gp19"/>
</dbReference>
<protein>
    <submittedName>
        <fullName evidence="1">Phage tail protein</fullName>
    </submittedName>
</protein>
<evidence type="ECO:0000313" key="1">
    <source>
        <dbReference type="EMBL" id="GIP16241.1"/>
    </source>
</evidence>
<dbReference type="PANTHER" id="PTHR38009:SF1">
    <property type="entry name" value="CONSERVED HYPOTHETICAL PHAGE TAIL PROTEIN"/>
    <property type="match status" value="1"/>
</dbReference>
<accession>A0A919YRY9</accession>
<dbReference type="InterPro" id="IPR011747">
    <property type="entry name" value="CHP02241"/>
</dbReference>
<name>A0A919YRY9_9BACL</name>
<dbReference type="AlphaFoldDB" id="A0A919YRY9"/>
<organism evidence="1 2">
    <name type="scientific">Paenibacillus montaniterrae</name>
    <dbReference type="NCBI Taxonomy" id="429341"/>
    <lineage>
        <taxon>Bacteria</taxon>
        <taxon>Bacillati</taxon>
        <taxon>Bacillota</taxon>
        <taxon>Bacilli</taxon>
        <taxon>Bacillales</taxon>
        <taxon>Paenibacillaceae</taxon>
        <taxon>Paenibacillus</taxon>
    </lineage>
</organism>
<reference evidence="1" key="1">
    <citation type="submission" date="2021-03" db="EMBL/GenBank/DDBJ databases">
        <title>Antimicrobial resistance genes in bacteria isolated from Japanese honey, and their potential for conferring macrolide and lincosamide resistance in the American foulbrood pathogen Paenibacillus larvae.</title>
        <authorList>
            <person name="Okamoto M."/>
            <person name="Kumagai M."/>
            <person name="Kanamori H."/>
            <person name="Takamatsu D."/>
        </authorList>
    </citation>
    <scope>NUCLEOTIDE SEQUENCE</scope>
    <source>
        <strain evidence="1">J40TS1</strain>
    </source>
</reference>
<dbReference type="Proteomes" id="UP000683139">
    <property type="component" value="Unassembled WGS sequence"/>
</dbReference>
<dbReference type="GO" id="GO:0005198">
    <property type="term" value="F:structural molecule activity"/>
    <property type="evidence" value="ECO:0007669"/>
    <property type="project" value="InterPro"/>
</dbReference>
<evidence type="ECO:0000313" key="2">
    <source>
        <dbReference type="Proteomes" id="UP000683139"/>
    </source>
</evidence>
<sequence>MVEIDFVIVAGFAEISGLTVETEIEEYREGGVNDFVHKLVKGTRHVPIVLKRGLLDNDVLWKWHREVVQGNIVRRSGSIILFNESFDEHRRWSFEDAYPIKWVGPDLNATSSEVAIEQLELAHNGFKIIK</sequence>
<proteinExistence type="predicted"/>